<evidence type="ECO:0000256" key="1">
    <source>
        <dbReference type="SAM" id="MobiDB-lite"/>
    </source>
</evidence>
<organism evidence="3 4">
    <name type="scientific">Batrachochytrium salamandrivorans</name>
    <dbReference type="NCBI Taxonomy" id="1357716"/>
    <lineage>
        <taxon>Eukaryota</taxon>
        <taxon>Fungi</taxon>
        <taxon>Fungi incertae sedis</taxon>
        <taxon>Chytridiomycota</taxon>
        <taxon>Chytridiomycota incertae sedis</taxon>
        <taxon>Chytridiomycetes</taxon>
        <taxon>Rhizophydiales</taxon>
        <taxon>Rhizophydiales incertae sedis</taxon>
        <taxon>Batrachochytrium</taxon>
    </lineage>
</organism>
<feature type="region of interest" description="Disordered" evidence="1">
    <location>
        <begin position="442"/>
        <end position="461"/>
    </location>
</feature>
<keyword evidence="4" id="KW-1185">Reference proteome</keyword>
<dbReference type="EMBL" id="JAFCIX010000357">
    <property type="protein sequence ID" value="KAH6593275.1"/>
    <property type="molecule type" value="Genomic_DNA"/>
</dbReference>
<feature type="compositionally biased region" description="Basic and acidic residues" evidence="1">
    <location>
        <begin position="410"/>
        <end position="419"/>
    </location>
</feature>
<dbReference type="SUPFAM" id="SSF82171">
    <property type="entry name" value="DPP6 N-terminal domain-like"/>
    <property type="match status" value="1"/>
</dbReference>
<accession>A0ABQ8F6V6</accession>
<proteinExistence type="predicted"/>
<gene>
    <name evidence="3" type="ORF">BASA50_007482</name>
</gene>
<dbReference type="Pfam" id="PF21034">
    <property type="entry name" value="BCAS3_WD40"/>
    <property type="match status" value="1"/>
</dbReference>
<feature type="compositionally biased region" description="Basic and acidic residues" evidence="1">
    <location>
        <begin position="451"/>
        <end position="461"/>
    </location>
</feature>
<evidence type="ECO:0000313" key="3">
    <source>
        <dbReference type="EMBL" id="KAH6593275.1"/>
    </source>
</evidence>
<sequence>MKNQPYNNNPPLLSSPGFGSFKLKQPQSLGAGCSSHGRRIVCSSISPPSTLATLSGYLTGISSFVSQNITASLGRPSGAPTAPENQALSPVNSNNVRDDKLGKAALISASQKEEVVFSKFQWIDWSASQSPRLFLLLGYWNGVQIWDVSDTETAVEIISIRDGWGAVTDINVIATPWSPQGASDTFKASRPLFAFVERISKPNNVTHRAIVASLATKCIVKIIDFGSTPMAEMRIDRNSKYLAFNLGVDVGIEIYSMVDFTKLIVFSDVHPSPPWNDPIFELGSRFAVYTTTTLFDALSPQIALATRNRHGIDLESPGLYSGTTSIGHEGSLLRGIGDHAGIGQGRNMHGGGSSNGVGSGATGVYAGEIATKVAKGVASGVKVIGEYGYHAISNYFAASAATERMGGGDGRGDKGDHPRGIRTGSSFNNAVNGSDNFKEAAHGGGVSALSHDSRTERKKDVHDGVIIIRSLPSYQPPSPSPSPSPSLSNYNSFSAPQIAGEIGISKVISLYKPHTNPIAILMLDSSETRLYTTSVEGMSVYVWDISDIYIRNANCSSVAGHGSSSLVIPTCLFRCDRGYTAAKIESISPSFDGKWISVLTARGTAHIFHTEFGSSSATNGRDGGTTLSTKHTQPEFANSHRMVAAKVLSPIVRLNARSSINVVKDLFTQDQTMLETGASDLNETVDTKSFDNAFKAAGTQKTNCQPSQSTTTHISGDMYYSYNGHMAEFLPPMQGNASASTVSCAERQHLLVWDPSGTLTLFWLDLVPTSDLLKSTSPLPPPVLHMLSGFPHATYVRTVARRGGLGTAVLKSEYKVLTMPASKWVLARDTLWDQVWMQDRITTSIKDAYKIDAQRWLPEHQKQLWPSCIEISTCSDLRVPLWMDLQCAMQVYHPDQATKTLVSLMDDAAAASSPGGSGNRGQIGSIRPHVRPRASFSDVPLATNIVIAPYTPTPHGDRKGFPRLDGNAELEKGILSAMGDGMDMPVSQQSLLDSFFSEDDGFNVIKSAHSIPAVDLKHDGYEPHIELQATSMVTTAWGTVRRALDCSNANMVQNGVGKEVSRAFDTDTIHSTLSYGDSDDDCDMPVNAEIHATCASQDESVVPRAVASPNSVSIGVSSIVSDVCDPGITDPVNYILAMSPEETPKD</sequence>
<dbReference type="SUPFAM" id="SSF50978">
    <property type="entry name" value="WD40 repeat-like"/>
    <property type="match status" value="1"/>
</dbReference>
<dbReference type="InterPro" id="IPR048382">
    <property type="entry name" value="BCAS3_WD40"/>
</dbReference>
<reference evidence="3 4" key="1">
    <citation type="submission" date="2021-02" db="EMBL/GenBank/DDBJ databases">
        <title>Variation within the Batrachochytrium salamandrivorans European outbreak.</title>
        <authorList>
            <person name="Kelly M."/>
            <person name="Pasmans F."/>
            <person name="Shea T.P."/>
            <person name="Munoz J.F."/>
            <person name="Carranza S."/>
            <person name="Cuomo C.A."/>
            <person name="Martel A."/>
        </authorList>
    </citation>
    <scope>NUCLEOTIDE SEQUENCE [LARGE SCALE GENOMIC DNA]</scope>
    <source>
        <strain evidence="3 4">AMFP18/2</strain>
    </source>
</reference>
<dbReference type="InterPro" id="IPR036322">
    <property type="entry name" value="WD40_repeat_dom_sf"/>
</dbReference>
<feature type="compositionally biased region" description="Polar residues" evidence="1">
    <location>
        <begin position="83"/>
        <end position="95"/>
    </location>
</feature>
<feature type="region of interest" description="Disordered" evidence="1">
    <location>
        <begin position="405"/>
        <end position="430"/>
    </location>
</feature>
<feature type="domain" description="BCAS3 WD40" evidence="2">
    <location>
        <begin position="126"/>
        <end position="294"/>
    </location>
</feature>
<evidence type="ECO:0000313" key="4">
    <source>
        <dbReference type="Proteomes" id="UP001648503"/>
    </source>
</evidence>
<evidence type="ECO:0000259" key="2">
    <source>
        <dbReference type="Pfam" id="PF21034"/>
    </source>
</evidence>
<dbReference type="PANTHER" id="PTHR13268:SF0">
    <property type="entry name" value="BCAS3 MICROTUBULE ASSOCIATED CELL MIGRATION FACTOR"/>
    <property type="match status" value="1"/>
</dbReference>
<name>A0ABQ8F6V6_9FUNG</name>
<feature type="region of interest" description="Disordered" evidence="1">
    <location>
        <begin position="74"/>
        <end position="96"/>
    </location>
</feature>
<feature type="region of interest" description="Disordered" evidence="1">
    <location>
        <begin position="910"/>
        <end position="929"/>
    </location>
</feature>
<comment type="caution">
    <text evidence="3">The sequence shown here is derived from an EMBL/GenBank/DDBJ whole genome shotgun (WGS) entry which is preliminary data.</text>
</comment>
<protein>
    <recommendedName>
        <fullName evidence="2">BCAS3 WD40 domain-containing protein</fullName>
    </recommendedName>
</protein>
<dbReference type="Proteomes" id="UP001648503">
    <property type="component" value="Unassembled WGS sequence"/>
</dbReference>
<dbReference type="InterPro" id="IPR045142">
    <property type="entry name" value="BCAS3-like"/>
</dbReference>
<dbReference type="PANTHER" id="PTHR13268">
    <property type="entry name" value="BREAST CARCINOMA AMPLIFIED SEQUENCE 3"/>
    <property type="match status" value="1"/>
</dbReference>